<accession>A0A9P6M162</accession>
<comment type="caution">
    <text evidence="2">The sequence shown here is derived from an EMBL/GenBank/DDBJ whole genome shotgun (WGS) entry which is preliminary data.</text>
</comment>
<dbReference type="AlphaFoldDB" id="A0A9P6M162"/>
<name>A0A9P6M162_9FUNG</name>
<gene>
    <name evidence="2" type="ORF">BGZ65_009971</name>
</gene>
<feature type="region of interest" description="Disordered" evidence="1">
    <location>
        <begin position="66"/>
        <end position="94"/>
    </location>
</feature>
<protein>
    <submittedName>
        <fullName evidence="2">Uncharacterized protein</fullName>
    </submittedName>
</protein>
<evidence type="ECO:0000313" key="3">
    <source>
        <dbReference type="Proteomes" id="UP000749646"/>
    </source>
</evidence>
<dbReference type="EMBL" id="JAAAHW010006397">
    <property type="protein sequence ID" value="KAF9961937.1"/>
    <property type="molecule type" value="Genomic_DNA"/>
</dbReference>
<organism evidence="2 3">
    <name type="scientific">Modicella reniformis</name>
    <dbReference type="NCBI Taxonomy" id="1440133"/>
    <lineage>
        <taxon>Eukaryota</taxon>
        <taxon>Fungi</taxon>
        <taxon>Fungi incertae sedis</taxon>
        <taxon>Mucoromycota</taxon>
        <taxon>Mortierellomycotina</taxon>
        <taxon>Mortierellomycetes</taxon>
        <taxon>Mortierellales</taxon>
        <taxon>Mortierellaceae</taxon>
        <taxon>Modicella</taxon>
    </lineage>
</organism>
<proteinExistence type="predicted"/>
<reference evidence="2" key="1">
    <citation type="journal article" date="2020" name="Fungal Divers.">
        <title>Resolving the Mortierellaceae phylogeny through synthesis of multi-gene phylogenetics and phylogenomics.</title>
        <authorList>
            <person name="Vandepol N."/>
            <person name="Liber J."/>
            <person name="Desiro A."/>
            <person name="Na H."/>
            <person name="Kennedy M."/>
            <person name="Barry K."/>
            <person name="Grigoriev I.V."/>
            <person name="Miller A.N."/>
            <person name="O'Donnell K."/>
            <person name="Stajich J.E."/>
            <person name="Bonito G."/>
        </authorList>
    </citation>
    <scope>NUCLEOTIDE SEQUENCE</scope>
    <source>
        <strain evidence="2">MES-2147</strain>
    </source>
</reference>
<feature type="compositionally biased region" description="Polar residues" evidence="1">
    <location>
        <begin position="209"/>
        <end position="218"/>
    </location>
</feature>
<feature type="region of interest" description="Disordered" evidence="1">
    <location>
        <begin position="184"/>
        <end position="225"/>
    </location>
</feature>
<dbReference type="OrthoDB" id="2449186at2759"/>
<sequence>MQPDQLEQLTLLRYEFVMDEFLEMMYLLPSLQVLDIEIISLLSLTSSLHPQCSGLSKTACPQHGIGRDENIFSRPMQNGEWRSSPRESSQDDGCMLVDQDEDQTQWDIGSQQHSQSDGFQDQDDISSLHSCGHCIKHLQSQHQFSSVRSLTFRGVMVISELPGFFPSLESLALEESHCPPVAPPSYPNYPSRTFYNSPAKNSYKRSRGSGYNSRLPTDSDTDSLDPLASMNISESAHDQNRLAVMISELALTLLDNCPRLSRLVLNEPLLIDDDHQNPGMQQQEQPQQLTLLLRAIPQLRQFVAHVQVVARCPGLIETLIEYHHPHLTLFQVHEDSQVDKAAYAQYRQTPSSIPNLTLHAYLLLISSSNNNNSSSFTNGSSNLTHLTYRSKSSKT</sequence>
<dbReference type="Proteomes" id="UP000749646">
    <property type="component" value="Unassembled WGS sequence"/>
</dbReference>
<keyword evidence="3" id="KW-1185">Reference proteome</keyword>
<evidence type="ECO:0000313" key="2">
    <source>
        <dbReference type="EMBL" id="KAF9961937.1"/>
    </source>
</evidence>
<evidence type="ECO:0000256" key="1">
    <source>
        <dbReference type="SAM" id="MobiDB-lite"/>
    </source>
</evidence>